<organism evidence="2 3">
    <name type="scientific">Glomus cerebriforme</name>
    <dbReference type="NCBI Taxonomy" id="658196"/>
    <lineage>
        <taxon>Eukaryota</taxon>
        <taxon>Fungi</taxon>
        <taxon>Fungi incertae sedis</taxon>
        <taxon>Mucoromycota</taxon>
        <taxon>Glomeromycotina</taxon>
        <taxon>Glomeromycetes</taxon>
        <taxon>Glomerales</taxon>
        <taxon>Glomeraceae</taxon>
        <taxon>Glomus</taxon>
    </lineage>
</organism>
<dbReference type="AlphaFoldDB" id="A0A397SCG1"/>
<evidence type="ECO:0000313" key="3">
    <source>
        <dbReference type="Proteomes" id="UP000265703"/>
    </source>
</evidence>
<evidence type="ECO:0000313" key="2">
    <source>
        <dbReference type="EMBL" id="RIA81707.1"/>
    </source>
</evidence>
<name>A0A397SCG1_9GLOM</name>
<feature type="region of interest" description="Disordered" evidence="1">
    <location>
        <begin position="78"/>
        <end position="134"/>
    </location>
</feature>
<evidence type="ECO:0000256" key="1">
    <source>
        <dbReference type="SAM" id="MobiDB-lite"/>
    </source>
</evidence>
<dbReference type="EMBL" id="QKYT01000756">
    <property type="protein sequence ID" value="RIA81707.1"/>
    <property type="molecule type" value="Genomic_DNA"/>
</dbReference>
<gene>
    <name evidence="2" type="ORF">C1645_744319</name>
</gene>
<proteinExistence type="predicted"/>
<dbReference type="Proteomes" id="UP000265703">
    <property type="component" value="Unassembled WGS sequence"/>
</dbReference>
<accession>A0A397SCG1</accession>
<protein>
    <submittedName>
        <fullName evidence="2">Uncharacterized protein</fullName>
    </submittedName>
</protein>
<feature type="compositionally biased region" description="Basic and acidic residues" evidence="1">
    <location>
        <begin position="78"/>
        <end position="101"/>
    </location>
</feature>
<sequence length="134" mass="16129">MEEHCEECHLGTRTFERCEMCEKLWKECKCLCRKHGEGCVEIEYIDEWVRENTESFGIKGNEEEENLECKICGNKEHDEENCAEKEGERFQDRRKTDYWKENDEEEKDDTDESEKIGEILSPGKYEDWDENIEK</sequence>
<feature type="compositionally biased region" description="Acidic residues" evidence="1">
    <location>
        <begin position="102"/>
        <end position="112"/>
    </location>
</feature>
<reference evidence="2 3" key="1">
    <citation type="submission" date="2018-06" db="EMBL/GenBank/DDBJ databases">
        <title>Comparative genomics reveals the genomic features of Rhizophagus irregularis, R. cerebriforme, R. diaphanum and Gigaspora rosea, and their symbiotic lifestyle signature.</title>
        <authorList>
            <person name="Morin E."/>
            <person name="San Clemente H."/>
            <person name="Chen E.C.H."/>
            <person name="De La Providencia I."/>
            <person name="Hainaut M."/>
            <person name="Kuo A."/>
            <person name="Kohler A."/>
            <person name="Murat C."/>
            <person name="Tang N."/>
            <person name="Roy S."/>
            <person name="Loubradou J."/>
            <person name="Henrissat B."/>
            <person name="Grigoriev I.V."/>
            <person name="Corradi N."/>
            <person name="Roux C."/>
            <person name="Martin F.M."/>
        </authorList>
    </citation>
    <scope>NUCLEOTIDE SEQUENCE [LARGE SCALE GENOMIC DNA]</scope>
    <source>
        <strain evidence="2 3">DAOM 227022</strain>
    </source>
</reference>
<comment type="caution">
    <text evidence="2">The sequence shown here is derived from an EMBL/GenBank/DDBJ whole genome shotgun (WGS) entry which is preliminary data.</text>
</comment>
<keyword evidence="3" id="KW-1185">Reference proteome</keyword>